<accession>A0A5C6U0G0</accession>
<reference evidence="1 2" key="1">
    <citation type="submission" date="2019-08" db="EMBL/GenBank/DDBJ databases">
        <authorList>
            <person name="Khan S.A."/>
            <person name="Jeon C.O."/>
            <person name="Jeong S.E."/>
        </authorList>
    </citation>
    <scope>NUCLEOTIDE SEQUENCE [LARGE SCALE GENOMIC DNA]</scope>
    <source>
        <strain evidence="2">IMCC1728</strain>
    </source>
</reference>
<name>A0A5C6U0G0_9BURK</name>
<evidence type="ECO:0000313" key="2">
    <source>
        <dbReference type="Proteomes" id="UP000321832"/>
    </source>
</evidence>
<keyword evidence="2" id="KW-1185">Reference proteome</keyword>
<organism evidence="1 2">
    <name type="scientific">Piscinibacter aquaticus</name>
    <dbReference type="NCBI Taxonomy" id="392597"/>
    <lineage>
        <taxon>Bacteria</taxon>
        <taxon>Pseudomonadati</taxon>
        <taxon>Pseudomonadota</taxon>
        <taxon>Betaproteobacteria</taxon>
        <taxon>Burkholderiales</taxon>
        <taxon>Sphaerotilaceae</taxon>
        <taxon>Piscinibacter</taxon>
    </lineage>
</organism>
<comment type="caution">
    <text evidence="1">The sequence shown here is derived from an EMBL/GenBank/DDBJ whole genome shotgun (WGS) entry which is preliminary data.</text>
</comment>
<protein>
    <submittedName>
        <fullName evidence="1">Uncharacterized protein</fullName>
    </submittedName>
</protein>
<dbReference type="AlphaFoldDB" id="A0A5C6U0G0"/>
<evidence type="ECO:0000313" key="1">
    <source>
        <dbReference type="EMBL" id="TXC66020.1"/>
    </source>
</evidence>
<gene>
    <name evidence="1" type="ORF">FSC37_09175</name>
</gene>
<sequence>MKTDTLILAAAGAVALTLVLWPKASRAAAALASGPMLGRGDGATVWNPQAQANYRQQLGRELAGAGDFWI</sequence>
<proteinExistence type="predicted"/>
<dbReference type="Proteomes" id="UP000321832">
    <property type="component" value="Unassembled WGS sequence"/>
</dbReference>
<dbReference type="EMBL" id="VOPW01000001">
    <property type="protein sequence ID" value="TXC66020.1"/>
    <property type="molecule type" value="Genomic_DNA"/>
</dbReference>